<gene>
    <name evidence="3" type="ORF">BN11_170022</name>
</gene>
<dbReference type="PANTHER" id="PTHR42856:SF1">
    <property type="entry name" value="ACYL-COENZYME A THIOESTERASE PAAI"/>
    <property type="match status" value="1"/>
</dbReference>
<evidence type="ECO:0000313" key="3">
    <source>
        <dbReference type="EMBL" id="CCH72470.1"/>
    </source>
</evidence>
<dbReference type="InterPro" id="IPR006683">
    <property type="entry name" value="Thioestr_dom"/>
</dbReference>
<dbReference type="PANTHER" id="PTHR42856">
    <property type="entry name" value="ACYL-COENZYME A THIOESTERASE PAAI"/>
    <property type="match status" value="1"/>
</dbReference>
<evidence type="ECO:0000259" key="2">
    <source>
        <dbReference type="Pfam" id="PF03061"/>
    </source>
</evidence>
<proteinExistence type="predicted"/>
<sequence>MHPPTEGTSMTGRLPTFDDALAVLAGQNFSALVGAELIAFGTGAAALKIPLRADLLQQHGVAHGGVLAYAADNAITFAAGSLLGADVRTTGVSVAYIRPAAGAYLVATATVVTSTSRSAVCSCEVVAFDEDDQASIVAVAQGTVRRAQS</sequence>
<dbReference type="GO" id="GO:0016289">
    <property type="term" value="F:acyl-CoA hydrolase activity"/>
    <property type="evidence" value="ECO:0007669"/>
    <property type="project" value="UniProtKB-ARBA"/>
</dbReference>
<name>W6JV94_9MICO</name>
<dbReference type="SUPFAM" id="SSF54637">
    <property type="entry name" value="Thioesterase/thiol ester dehydrase-isomerase"/>
    <property type="match status" value="1"/>
</dbReference>
<dbReference type="RefSeq" id="WP_201329196.1">
    <property type="nucleotide sequence ID" value="NZ_HG764815.1"/>
</dbReference>
<evidence type="ECO:0000256" key="1">
    <source>
        <dbReference type="ARBA" id="ARBA00022801"/>
    </source>
</evidence>
<keyword evidence="1" id="KW-0378">Hydrolase</keyword>
<evidence type="ECO:0000313" key="4">
    <source>
        <dbReference type="Proteomes" id="UP000035763"/>
    </source>
</evidence>
<keyword evidence="4" id="KW-1185">Reference proteome</keyword>
<dbReference type="EMBL" id="CAJA01000079">
    <property type="protein sequence ID" value="CCH72470.1"/>
    <property type="molecule type" value="Genomic_DNA"/>
</dbReference>
<dbReference type="AlphaFoldDB" id="W6JV94"/>
<dbReference type="Pfam" id="PF03061">
    <property type="entry name" value="4HBT"/>
    <property type="match status" value="1"/>
</dbReference>
<dbReference type="NCBIfam" id="TIGR00369">
    <property type="entry name" value="unchar_dom_1"/>
    <property type="match status" value="1"/>
</dbReference>
<dbReference type="InterPro" id="IPR052723">
    <property type="entry name" value="Acyl-CoA_thioesterase_PaaI"/>
</dbReference>
<feature type="domain" description="Thioesterase" evidence="2">
    <location>
        <begin position="59"/>
        <end position="130"/>
    </location>
</feature>
<dbReference type="InterPro" id="IPR029069">
    <property type="entry name" value="HotDog_dom_sf"/>
</dbReference>
<organism evidence="3 4">
    <name type="scientific">Nostocoides australiense Ben110</name>
    <dbReference type="NCBI Taxonomy" id="1193182"/>
    <lineage>
        <taxon>Bacteria</taxon>
        <taxon>Bacillati</taxon>
        <taxon>Actinomycetota</taxon>
        <taxon>Actinomycetes</taxon>
        <taxon>Micrococcales</taxon>
        <taxon>Intrasporangiaceae</taxon>
        <taxon>Nostocoides</taxon>
    </lineage>
</organism>
<dbReference type="Gene3D" id="3.10.129.10">
    <property type="entry name" value="Hotdog Thioesterase"/>
    <property type="match status" value="1"/>
</dbReference>
<protein>
    <submittedName>
        <fullName evidence="3">Phenylacetic acid degradation protein</fullName>
    </submittedName>
</protein>
<dbReference type="STRING" id="1193182.BN11_170022"/>
<comment type="caution">
    <text evidence="3">The sequence shown here is derived from an EMBL/GenBank/DDBJ whole genome shotgun (WGS) entry which is preliminary data.</text>
</comment>
<accession>W6JV94</accession>
<reference evidence="3 4" key="1">
    <citation type="journal article" date="2013" name="ISME J.">
        <title>A metabolic model for members of the genus Tetrasphaera involved in enhanced biological phosphorus removal.</title>
        <authorList>
            <person name="Kristiansen R."/>
            <person name="Nguyen H.T.T."/>
            <person name="Saunders A.M."/>
            <person name="Nielsen J.L."/>
            <person name="Wimmer R."/>
            <person name="Le V.Q."/>
            <person name="McIlroy S.J."/>
            <person name="Petrovski S."/>
            <person name="Seviour R.J."/>
            <person name="Calteau A."/>
            <person name="Nielsen K.L."/>
            <person name="Nielsen P.H."/>
        </authorList>
    </citation>
    <scope>NUCLEOTIDE SEQUENCE [LARGE SCALE GENOMIC DNA]</scope>
    <source>
        <strain evidence="3 4">Ben110</strain>
    </source>
</reference>
<dbReference type="InterPro" id="IPR003736">
    <property type="entry name" value="PAAI_dom"/>
</dbReference>
<dbReference type="CDD" id="cd03443">
    <property type="entry name" value="PaaI_thioesterase"/>
    <property type="match status" value="1"/>
</dbReference>
<dbReference type="Proteomes" id="UP000035763">
    <property type="component" value="Unassembled WGS sequence"/>
</dbReference>